<evidence type="ECO:0000256" key="1">
    <source>
        <dbReference type="SAM" id="Coils"/>
    </source>
</evidence>
<gene>
    <name evidence="3" type="ORF">PR048_010722</name>
</gene>
<name>A0ABQ9I3J4_9NEOP</name>
<dbReference type="Proteomes" id="UP001159363">
    <property type="component" value="Chromosome 3"/>
</dbReference>
<proteinExistence type="predicted"/>
<evidence type="ECO:0000256" key="2">
    <source>
        <dbReference type="SAM" id="MobiDB-lite"/>
    </source>
</evidence>
<keyword evidence="1" id="KW-0175">Coiled coil</keyword>
<feature type="coiled-coil region" evidence="1">
    <location>
        <begin position="215"/>
        <end position="269"/>
    </location>
</feature>
<dbReference type="EMBL" id="JARBHB010000003">
    <property type="protein sequence ID" value="KAJ8891207.1"/>
    <property type="molecule type" value="Genomic_DNA"/>
</dbReference>
<reference evidence="3 4" key="1">
    <citation type="submission" date="2023-02" db="EMBL/GenBank/DDBJ databases">
        <title>LHISI_Scaffold_Assembly.</title>
        <authorList>
            <person name="Stuart O.P."/>
            <person name="Cleave R."/>
            <person name="Magrath M.J.L."/>
            <person name="Mikheyev A.S."/>
        </authorList>
    </citation>
    <scope>NUCLEOTIDE SEQUENCE [LARGE SCALE GENOMIC DNA]</scope>
    <source>
        <strain evidence="3">Daus_M_001</strain>
        <tissue evidence="3">Leg muscle</tissue>
    </source>
</reference>
<protein>
    <submittedName>
        <fullName evidence="3">Uncharacterized protein</fullName>
    </submittedName>
</protein>
<evidence type="ECO:0000313" key="3">
    <source>
        <dbReference type="EMBL" id="KAJ8891207.1"/>
    </source>
</evidence>
<keyword evidence="4" id="KW-1185">Reference proteome</keyword>
<comment type="caution">
    <text evidence="3">The sequence shown here is derived from an EMBL/GenBank/DDBJ whole genome shotgun (WGS) entry which is preliminary data.</text>
</comment>
<evidence type="ECO:0000313" key="4">
    <source>
        <dbReference type="Proteomes" id="UP001159363"/>
    </source>
</evidence>
<organism evidence="3 4">
    <name type="scientific">Dryococelus australis</name>
    <dbReference type="NCBI Taxonomy" id="614101"/>
    <lineage>
        <taxon>Eukaryota</taxon>
        <taxon>Metazoa</taxon>
        <taxon>Ecdysozoa</taxon>
        <taxon>Arthropoda</taxon>
        <taxon>Hexapoda</taxon>
        <taxon>Insecta</taxon>
        <taxon>Pterygota</taxon>
        <taxon>Neoptera</taxon>
        <taxon>Polyneoptera</taxon>
        <taxon>Phasmatodea</taxon>
        <taxon>Verophasmatodea</taxon>
        <taxon>Anareolatae</taxon>
        <taxon>Phasmatidae</taxon>
        <taxon>Eurycanthinae</taxon>
        <taxon>Dryococelus</taxon>
    </lineage>
</organism>
<accession>A0ABQ9I3J4</accession>
<feature type="region of interest" description="Disordered" evidence="2">
    <location>
        <begin position="148"/>
        <end position="212"/>
    </location>
</feature>
<sequence length="279" mass="31737">MPGKHTHKVSSSHWRLWKIAVTGTRGKGASINYVRHLGGKGVEPNLTQSHTRLQDKEVLPGRSYGTQQNRGSQKRKTWCCTFSMRLNSSSEKRRREKSGVLWHFLISFMSSSRCSDSRETLRPPTMLRLRLGRALKSVQNVECAGQAGTSAQNVQNMESADQDGTTHQQSRDQDDDDPQLASASKRKTQPLVVSDNEDEVTSNSTPSAMHPILAQDIMKEKIAKLRVELDLTERRKKSLVADGIKHEKASKLRREIYGYEKKLKLKEKQRVYAMKHREN</sequence>
<feature type="compositionally biased region" description="Polar residues" evidence="2">
    <location>
        <begin position="148"/>
        <end position="167"/>
    </location>
</feature>